<keyword evidence="1" id="KW-0479">Metal-binding</keyword>
<feature type="region of interest" description="Disordered" evidence="3">
    <location>
        <begin position="1"/>
        <end position="54"/>
    </location>
</feature>
<dbReference type="CDD" id="cd00029">
    <property type="entry name" value="C1"/>
    <property type="match status" value="1"/>
</dbReference>
<dbReference type="OrthoDB" id="6270916at2759"/>
<evidence type="ECO:0000256" key="3">
    <source>
        <dbReference type="SAM" id="MobiDB-lite"/>
    </source>
</evidence>
<accession>A0A0C3JW94</accession>
<feature type="domain" description="Phorbol-ester/DAG-type" evidence="4">
    <location>
        <begin position="581"/>
        <end position="632"/>
    </location>
</feature>
<reference evidence="6" key="2">
    <citation type="submission" date="2015-01" db="EMBL/GenBank/DDBJ databases">
        <title>Evolutionary Origins and Diversification of the Mycorrhizal Mutualists.</title>
        <authorList>
            <consortium name="DOE Joint Genome Institute"/>
            <consortium name="Mycorrhizal Genomics Consortium"/>
            <person name="Kohler A."/>
            <person name="Kuo A."/>
            <person name="Nagy L.G."/>
            <person name="Floudas D."/>
            <person name="Copeland A."/>
            <person name="Barry K.W."/>
            <person name="Cichocki N."/>
            <person name="Veneault-Fourrey C."/>
            <person name="LaButti K."/>
            <person name="Lindquist E.A."/>
            <person name="Lipzen A."/>
            <person name="Lundell T."/>
            <person name="Morin E."/>
            <person name="Murat C."/>
            <person name="Riley R."/>
            <person name="Ohm R."/>
            <person name="Sun H."/>
            <person name="Tunlid A."/>
            <person name="Henrissat B."/>
            <person name="Grigoriev I.V."/>
            <person name="Hibbett D.S."/>
            <person name="Martin F."/>
        </authorList>
    </citation>
    <scope>NUCLEOTIDE SEQUENCE [LARGE SCALE GENOMIC DNA]</scope>
    <source>
        <strain evidence="6">Marx 270</strain>
    </source>
</reference>
<dbReference type="Proteomes" id="UP000054217">
    <property type="component" value="Unassembled WGS sequence"/>
</dbReference>
<evidence type="ECO:0000256" key="1">
    <source>
        <dbReference type="ARBA" id="ARBA00022723"/>
    </source>
</evidence>
<feature type="region of interest" description="Disordered" evidence="3">
    <location>
        <begin position="174"/>
        <end position="210"/>
    </location>
</feature>
<keyword evidence="6" id="KW-1185">Reference proteome</keyword>
<name>A0A0C3JW94_PISTI</name>
<feature type="compositionally biased region" description="Polar residues" evidence="3">
    <location>
        <begin position="27"/>
        <end position="50"/>
    </location>
</feature>
<evidence type="ECO:0000256" key="2">
    <source>
        <dbReference type="ARBA" id="ARBA00022833"/>
    </source>
</evidence>
<dbReference type="InterPro" id="IPR002219">
    <property type="entry name" value="PKC_DAG/PE"/>
</dbReference>
<dbReference type="SUPFAM" id="SSF57889">
    <property type="entry name" value="Cysteine-rich domain"/>
    <property type="match status" value="1"/>
</dbReference>
<dbReference type="HOGENOM" id="CLU_001302_0_0_1"/>
<reference evidence="5 6" key="1">
    <citation type="submission" date="2014-04" db="EMBL/GenBank/DDBJ databases">
        <authorList>
            <consortium name="DOE Joint Genome Institute"/>
            <person name="Kuo A."/>
            <person name="Kohler A."/>
            <person name="Costa M.D."/>
            <person name="Nagy L.G."/>
            <person name="Floudas D."/>
            <person name="Copeland A."/>
            <person name="Barry K.W."/>
            <person name="Cichocki N."/>
            <person name="Veneault-Fourrey C."/>
            <person name="LaButti K."/>
            <person name="Lindquist E.A."/>
            <person name="Lipzen A."/>
            <person name="Lundell T."/>
            <person name="Morin E."/>
            <person name="Murat C."/>
            <person name="Sun H."/>
            <person name="Tunlid A."/>
            <person name="Henrissat B."/>
            <person name="Grigoriev I.V."/>
            <person name="Hibbett D.S."/>
            <person name="Martin F."/>
            <person name="Nordberg H.P."/>
            <person name="Cantor M.N."/>
            <person name="Hua S.X."/>
        </authorList>
    </citation>
    <scope>NUCLEOTIDE SEQUENCE [LARGE SCALE GENOMIC DNA]</scope>
    <source>
        <strain evidence="5 6">Marx 270</strain>
    </source>
</reference>
<evidence type="ECO:0000313" key="5">
    <source>
        <dbReference type="EMBL" id="KIO13388.1"/>
    </source>
</evidence>
<dbReference type="PROSITE" id="PS50081">
    <property type="entry name" value="ZF_DAG_PE_2"/>
    <property type="match status" value="1"/>
</dbReference>
<feature type="region of interest" description="Disordered" evidence="3">
    <location>
        <begin position="90"/>
        <end position="138"/>
    </location>
</feature>
<feature type="compositionally biased region" description="Polar residues" evidence="3">
    <location>
        <begin position="98"/>
        <end position="124"/>
    </location>
</feature>
<proteinExistence type="predicted"/>
<gene>
    <name evidence="5" type="ORF">M404DRAFT_122595</name>
</gene>
<dbReference type="STRING" id="870435.A0A0C3JW94"/>
<feature type="compositionally biased region" description="Acidic residues" evidence="3">
    <location>
        <begin position="125"/>
        <end position="138"/>
    </location>
</feature>
<sequence length="2248" mass="250937">MSEPTSKPTTPALRVDTKSTLYPHGLSAQTPSSATPATVQIPLTPSEIQTPPSPHLAKLVSFQNTSHAKDESRKLLALLVDQLLGRPKPPSVFEPFGTQYTTDNTVKSNRPRQNSLLYSSLPTNDDSDKEDDSSDDFSTDSTFELMVRLKEVLLFSVSQGWQIFEASVIPFKSNTSQSPKTPLQVRAQSRRSGIGGKRSKSSSPTRGKHFSAPELLSQCISLLASVISEDCRFQSSRPRPSRPVNSLQWISLDVAQLLVHCNLREPTVISQVAFAVIPAFSTFPSQMYPRLLAFFDNVILRGVLEDLCNERGYADAITPRKHNFFDHDETPNVSIRVVEVPDEEPGTPQQPALGMSTTSKIRSSNAPLQPLSVYHLSAVSSPLLAAVLETVDAKASSPLALHNFYRLIETLVSSKKDSYLDILQIVAYHTSESRRTALTLLATFWPAAMGHIVVSKALPVFSYAEMLAKQENGMQDQSVSHQYAHNFIPWRFVSSDQPVNFQQASLQCCRSCTAVIRGFGLLCTTCMCAVHFDCYDYPDGNVLLEHAATAGGDSGKMVVHRYCLVSPSRLDTGAYHVRKANHNFVLAHIFTLPLCILCRDPIWGFRALLCTSCRLFAHFSCVSSAASEHLHCGSIQLDSSYMTVSLPRLRQSFTDFYGDIFLSSDDLGKRTYEEISVSSSVLWTQLQIYNNGLALGSFSVSREGTNTDDRDFELPYLVELYEAYLSSGKLPVSTSLAEYIHTNSQQQAPHLIMFDWSTLAYIASTVKAPYDTQNSSSGGAAGFLRVDGVGEYTDGDIPRHPYEVVPLGHIYGALGHEFNVVSEGPARHFLSHLQKLGFLCCTNPEPFLPTLSTSANTECYFPLPLGFDLSVDVETLVSAIESCLSDLDLSVNECGLLLLVRRFSPNGLMSEYALHRLTRTLVGWILSEDDSLATILRDYVSGGRRLPGVRAPTEPIPWPYMQDSRRIPTSSVNNGGDYIASRRNLLHTYGGKWLLALHNQDISAYPAIVFDATHEIASDCTCSSRSCYIAERCLKFIVKLSQASVTFTALDDLFLLWLKSLEFEVLDSASMPMLQRLLNRDNDSAARFSTYVDATLTNSDEKGLKMADLWGAVWQFTRRTDGLTSGLMWLRLFARSGVEVDTLTITKYSNIIFSRSPSLAQGSIFMDAVLITTWLRSVGRQDLQPVVGKMMRFFRPAVETSLQSSDNTSTTAVAFVRRALTTCLLLYGCDRRLLLTLDMADKAEVHQLPVRRKLGVRTEKPADPIIIDQDLMFTLDEYFRCGNEEIAGLAAKFLHSFMMNSPYLETFEVDNFVLRNAKALCSWVWQLYGIQQPSVSSIRTSLLSRILVVDVVPFRELLAETFSPSSPWEPRFVLASSRLFRIIMDVKSPTFQVKDRPWKICVLDIFYFFFQLIWLDKKEEIRTAVETWTQTLLTPQLEVIASCWNTALPVLQPLERLQLAVFLTQLQPHFPTWKFLSWDVIIEVLQDDDQTGKKVCDPDGCLRREYPALPLVIGVSRTKGIQNDLAQVALILLSLQMMESGMEVDILSCLKLKYHLAKVLGFSDVESVPTASGRSFYIRFEKLDSISATTFPCVQALPRILDAHHNFDLPPVVMGSTLVEDDKPCRVLVGTIFVDLVLAIFCSSLDLLALPILTLKSLLEALMIITFKHDFGSVAIRHLDVSLRKALRKTLDLLLLDVSYELRQLALSVIQTFIRRGTAITGVLAVYAAAALIIALKHNNEDALVSQAKAFVESTLVTLVPSGIFCSLCKRPPNPDFYEVLKTIIQTRDGRATEASINFQEDLLHSIISQPPEVDWKIIHNTVENINMFVEVVLCEGVSDQTLKDLAAWIVATARRAAGFSADKDFDLNTLLSLTANLLRFKRSSIRHDLIICVETVFRIAALRSTLRKETILLLRTAALTQGYTMSSDITVPATQTLSRIMVEIVDDILRLKVRAIPTTLASLVEVFMSQNVREHGEDDAIQRLARSAIYFLQNHSWTTGEADADLTLSLTAGRYIFYAAERGHDRSFHSEITIRPWIVMLLSAVSTPSSEKYGTLMMSRFDNFVVPYTKTLGTYVQGRLPPPETAAVDIEYTYLAMKSWLLLLHKLSTENTVDPRGELTHKIWNELWPPFESLAKLLGQESSDELLPLSTAVWSSVANLFIFVLQSRSPIAMDCIPCLTLLQHLKQSGRRNSALSKLARALDGNVLPELQLDAIIAQTIKDTANADKLRRLDRHTKAVAERRRVPT</sequence>
<evidence type="ECO:0000313" key="6">
    <source>
        <dbReference type="Proteomes" id="UP000054217"/>
    </source>
</evidence>
<dbReference type="Pfam" id="PF14776">
    <property type="entry name" value="UNC-79"/>
    <property type="match status" value="1"/>
</dbReference>
<evidence type="ECO:0000259" key="4">
    <source>
        <dbReference type="PROSITE" id="PS50081"/>
    </source>
</evidence>
<dbReference type="SMART" id="SM00109">
    <property type="entry name" value="C1"/>
    <property type="match status" value="2"/>
</dbReference>
<dbReference type="EMBL" id="KN831946">
    <property type="protein sequence ID" value="KIO13388.1"/>
    <property type="molecule type" value="Genomic_DNA"/>
</dbReference>
<keyword evidence="2" id="KW-0862">Zinc</keyword>
<dbReference type="InterPro" id="IPR046349">
    <property type="entry name" value="C1-like_sf"/>
</dbReference>
<organism evidence="5 6">
    <name type="scientific">Pisolithus tinctorius Marx 270</name>
    <dbReference type="NCBI Taxonomy" id="870435"/>
    <lineage>
        <taxon>Eukaryota</taxon>
        <taxon>Fungi</taxon>
        <taxon>Dikarya</taxon>
        <taxon>Basidiomycota</taxon>
        <taxon>Agaricomycotina</taxon>
        <taxon>Agaricomycetes</taxon>
        <taxon>Agaricomycetidae</taxon>
        <taxon>Boletales</taxon>
        <taxon>Sclerodermatineae</taxon>
        <taxon>Pisolithaceae</taxon>
        <taxon>Pisolithus</taxon>
    </lineage>
</organism>
<dbReference type="InParanoid" id="A0A0C3JW94"/>
<dbReference type="GO" id="GO:0046872">
    <property type="term" value="F:metal ion binding"/>
    <property type="evidence" value="ECO:0007669"/>
    <property type="project" value="UniProtKB-KW"/>
</dbReference>
<protein>
    <recommendedName>
        <fullName evidence="4">Phorbol-ester/DAG-type domain-containing protein</fullName>
    </recommendedName>
</protein>